<dbReference type="InterPro" id="IPR036890">
    <property type="entry name" value="HATPase_C_sf"/>
</dbReference>
<dbReference type="SUPFAM" id="SSF55874">
    <property type="entry name" value="ATPase domain of HSP90 chaperone/DNA topoisomerase II/histidine kinase"/>
    <property type="match status" value="1"/>
</dbReference>
<accession>A0A1H8H3P6</accession>
<dbReference type="AlphaFoldDB" id="A0A1H8H3P6"/>
<dbReference type="STRING" id="34002.SAMN04489859_100896"/>
<dbReference type="EMBL" id="FODE01000008">
    <property type="protein sequence ID" value="SEN50639.1"/>
    <property type="molecule type" value="Genomic_DNA"/>
</dbReference>
<dbReference type="Gene3D" id="3.30.565.10">
    <property type="entry name" value="Histidine kinase-like ATPase, C-terminal domain"/>
    <property type="match status" value="1"/>
</dbReference>
<evidence type="ECO:0008006" key="3">
    <source>
        <dbReference type="Google" id="ProtNLM"/>
    </source>
</evidence>
<name>A0A1H8H3P6_9RHOB</name>
<proteinExistence type="predicted"/>
<dbReference type="Proteomes" id="UP000199054">
    <property type="component" value="Unassembled WGS sequence"/>
</dbReference>
<keyword evidence="2" id="KW-1185">Reference proteome</keyword>
<gene>
    <name evidence="1" type="ORF">SAMN04489859_100896</name>
</gene>
<sequence length="244" mass="26733">MLHNLTRFLIHQGCRVAYRNYAVQRPGLMFLDGAGFFEDVLKQKAFVGTRKQPTTLSLREIRTIDAHGWVQTDFLPWLSHCSRRSAAALGHFGSCISEIFNNIRDHSAHQVGSIFAQWYPNIDTLKLAVGDFGRGIPATVATVEPGLTGAAAIERAFAPNFTSQSTPKNRGAGLDFTLNNVCIGLNGMMTVYSGGAALQALAGGQIRHLNPIFGNSGYTGTLFEIILPTHAIPEFNPQEEEMIW</sequence>
<organism evidence="1 2">
    <name type="scientific">Paracoccus alcaliphilus</name>
    <dbReference type="NCBI Taxonomy" id="34002"/>
    <lineage>
        <taxon>Bacteria</taxon>
        <taxon>Pseudomonadati</taxon>
        <taxon>Pseudomonadota</taxon>
        <taxon>Alphaproteobacteria</taxon>
        <taxon>Rhodobacterales</taxon>
        <taxon>Paracoccaceae</taxon>
        <taxon>Paracoccus</taxon>
    </lineage>
</organism>
<protein>
    <recommendedName>
        <fullName evidence="3">Histidine kinase-, DNA gyrase B-, and HSP90-like ATPase</fullName>
    </recommendedName>
</protein>
<evidence type="ECO:0000313" key="1">
    <source>
        <dbReference type="EMBL" id="SEN50639.1"/>
    </source>
</evidence>
<reference evidence="1 2" key="1">
    <citation type="submission" date="2016-10" db="EMBL/GenBank/DDBJ databases">
        <authorList>
            <person name="de Groot N.N."/>
        </authorList>
    </citation>
    <scope>NUCLEOTIDE SEQUENCE [LARGE SCALE GENOMIC DNA]</scope>
    <source>
        <strain evidence="1 2">DSM 8512</strain>
    </source>
</reference>
<evidence type="ECO:0000313" key="2">
    <source>
        <dbReference type="Proteomes" id="UP000199054"/>
    </source>
</evidence>